<sequence>MTTTRIRLAALSVAAVVAGGLAGCGSSGGEAAEKKGKEGGTAVIALTSDQQGVDAASLNDVRENVTRQLTDSLVYRNPETEEYEPWLATKWTVSDDASQYTFTLRDDVSFNDGTKLTAEVVKANIEALQQKGVHSTPAGLVHGVKVEVVDEHTARFVLPRANAGFLANISRADVGIVSAATAAKPLAERQKSIDGSGPFKLVSWDANRAVVLKRRDDYKWAPASIAHDGPAYIEELRYEVIPEDQVIYESLKAGKVDFFEAVNPLQVNTLKAAGVQISDVIGSPGLAQEQPLNVSNPILRDKRVRQALQYAIDRDAINKATWLGTNQPAANIFARTNPFWTDLGQYLVHDPAKSVRLLEEAGWAQVGSDGIRVKDGKRLSLRAAQNSATVQIEQEAWKKIGVELVIDPPLRAEANKRILTGEYDVTYWEQTYPDADILRANYGRTSGSNRSILDPSNAEDAALDALLEKQAVTSNPEERKQTVNEAATILVRDAYTLAVLERGKVWALGKRLHDVTPNGVDQLFYTAWLSS</sequence>
<dbReference type="InterPro" id="IPR039424">
    <property type="entry name" value="SBP_5"/>
</dbReference>
<proteinExistence type="predicted"/>
<dbReference type="Gene3D" id="3.10.105.10">
    <property type="entry name" value="Dipeptide-binding Protein, Domain 3"/>
    <property type="match status" value="1"/>
</dbReference>
<feature type="domain" description="Solute-binding protein family 5" evidence="3">
    <location>
        <begin position="82"/>
        <end position="446"/>
    </location>
</feature>
<dbReference type="PROSITE" id="PS51257">
    <property type="entry name" value="PROKAR_LIPOPROTEIN"/>
    <property type="match status" value="1"/>
</dbReference>
<dbReference type="InterPro" id="IPR000914">
    <property type="entry name" value="SBP_5_dom"/>
</dbReference>
<protein>
    <submittedName>
        <fullName evidence="4">ABC transporter substrate-binding protein</fullName>
    </submittedName>
</protein>
<dbReference type="Pfam" id="PF00496">
    <property type="entry name" value="SBP_bac_5"/>
    <property type="match status" value="1"/>
</dbReference>
<keyword evidence="5" id="KW-1185">Reference proteome</keyword>
<dbReference type="PIRSF" id="PIRSF002741">
    <property type="entry name" value="MppA"/>
    <property type="match status" value="1"/>
</dbReference>
<comment type="caution">
    <text evidence="4">The sequence shown here is derived from an EMBL/GenBank/DDBJ whole genome shotgun (WGS) entry which is preliminary data.</text>
</comment>
<evidence type="ECO:0000313" key="4">
    <source>
        <dbReference type="EMBL" id="MDQ7907400.1"/>
    </source>
</evidence>
<dbReference type="EMBL" id="JAVHUY010000022">
    <property type="protein sequence ID" value="MDQ7907400.1"/>
    <property type="molecule type" value="Genomic_DNA"/>
</dbReference>
<evidence type="ECO:0000313" key="5">
    <source>
        <dbReference type="Proteomes" id="UP001230908"/>
    </source>
</evidence>
<evidence type="ECO:0000256" key="2">
    <source>
        <dbReference type="SAM" id="SignalP"/>
    </source>
</evidence>
<keyword evidence="1 2" id="KW-0732">Signal</keyword>
<name>A0ABU0ZM98_9ACTN</name>
<dbReference type="RefSeq" id="WP_308714678.1">
    <property type="nucleotide sequence ID" value="NZ_JAVHUY010000022.1"/>
</dbReference>
<dbReference type="Gene3D" id="3.40.190.10">
    <property type="entry name" value="Periplasmic binding protein-like II"/>
    <property type="match status" value="1"/>
</dbReference>
<organism evidence="4 5">
    <name type="scientific">Phytohabitans maris</name>
    <dbReference type="NCBI Taxonomy" id="3071409"/>
    <lineage>
        <taxon>Bacteria</taxon>
        <taxon>Bacillati</taxon>
        <taxon>Actinomycetota</taxon>
        <taxon>Actinomycetes</taxon>
        <taxon>Micromonosporales</taxon>
        <taxon>Micromonosporaceae</taxon>
    </lineage>
</organism>
<gene>
    <name evidence="4" type="ORF">RB614_23055</name>
</gene>
<dbReference type="PANTHER" id="PTHR30290:SF38">
    <property type="entry name" value="D,D-DIPEPTIDE-BINDING PERIPLASMIC PROTEIN DDPA-RELATED"/>
    <property type="match status" value="1"/>
</dbReference>
<evidence type="ECO:0000256" key="1">
    <source>
        <dbReference type="ARBA" id="ARBA00022729"/>
    </source>
</evidence>
<feature type="signal peptide" evidence="2">
    <location>
        <begin position="1"/>
        <end position="22"/>
    </location>
</feature>
<feature type="chain" id="PRO_5046078159" evidence="2">
    <location>
        <begin position="23"/>
        <end position="531"/>
    </location>
</feature>
<dbReference type="InterPro" id="IPR030678">
    <property type="entry name" value="Peptide/Ni-bd"/>
</dbReference>
<reference evidence="4 5" key="1">
    <citation type="submission" date="2023-08" db="EMBL/GenBank/DDBJ databases">
        <title>Phytohabitans sansha sp. nov., isolated from marine sediment.</title>
        <authorList>
            <person name="Zhao Y."/>
            <person name="Yi K."/>
        </authorList>
    </citation>
    <scope>NUCLEOTIDE SEQUENCE [LARGE SCALE GENOMIC DNA]</scope>
    <source>
        <strain evidence="4 5">ZYX-F-186</strain>
    </source>
</reference>
<dbReference type="PANTHER" id="PTHR30290">
    <property type="entry name" value="PERIPLASMIC BINDING COMPONENT OF ABC TRANSPORTER"/>
    <property type="match status" value="1"/>
</dbReference>
<dbReference type="SUPFAM" id="SSF53850">
    <property type="entry name" value="Periplasmic binding protein-like II"/>
    <property type="match status" value="1"/>
</dbReference>
<accession>A0ABU0ZM98</accession>
<dbReference type="Proteomes" id="UP001230908">
    <property type="component" value="Unassembled WGS sequence"/>
</dbReference>
<evidence type="ECO:0000259" key="3">
    <source>
        <dbReference type="Pfam" id="PF00496"/>
    </source>
</evidence>